<dbReference type="InterPro" id="IPR036264">
    <property type="entry name" value="Bact_exopeptidase_dim_dom"/>
</dbReference>
<dbReference type="GO" id="GO:0008777">
    <property type="term" value="F:acetylornithine deacetylase activity"/>
    <property type="evidence" value="ECO:0007669"/>
    <property type="project" value="TreeGrafter"/>
</dbReference>
<evidence type="ECO:0000256" key="2">
    <source>
        <dbReference type="ARBA" id="ARBA00022723"/>
    </source>
</evidence>
<feature type="signal peptide" evidence="6">
    <location>
        <begin position="1"/>
        <end position="29"/>
    </location>
</feature>
<feature type="domain" description="Peptidase M20 dimerisation" evidence="7">
    <location>
        <begin position="358"/>
        <end position="394"/>
    </location>
</feature>
<evidence type="ECO:0000256" key="6">
    <source>
        <dbReference type="SAM" id="SignalP"/>
    </source>
</evidence>
<proteinExistence type="predicted"/>
<feature type="chain" id="PRO_5008260123" evidence="6">
    <location>
        <begin position="30"/>
        <end position="581"/>
    </location>
</feature>
<dbReference type="PANTHER" id="PTHR43808:SF31">
    <property type="entry name" value="N-ACETYL-L-CITRULLINE DEACETYLASE"/>
    <property type="match status" value="1"/>
</dbReference>
<organism evidence="8 9">
    <name type="scientific">Woeseia oceani</name>
    <dbReference type="NCBI Taxonomy" id="1548547"/>
    <lineage>
        <taxon>Bacteria</taxon>
        <taxon>Pseudomonadati</taxon>
        <taxon>Pseudomonadota</taxon>
        <taxon>Gammaproteobacteria</taxon>
        <taxon>Woeseiales</taxon>
        <taxon>Woeseiaceae</taxon>
        <taxon>Woeseia</taxon>
    </lineage>
</organism>
<gene>
    <name evidence="8" type="ORF">BA177_04360</name>
</gene>
<evidence type="ECO:0000259" key="7">
    <source>
        <dbReference type="Pfam" id="PF07687"/>
    </source>
</evidence>
<protein>
    <submittedName>
        <fullName evidence="8">Dipeptidase</fullName>
    </submittedName>
</protein>
<dbReference type="InterPro" id="IPR001261">
    <property type="entry name" value="ArgE/DapE_CS"/>
</dbReference>
<keyword evidence="3" id="KW-0378">Hydrolase</keyword>
<reference evidence="8 9" key="1">
    <citation type="submission" date="2016-06" db="EMBL/GenBank/DDBJ databases">
        <title>Complete genome sequence of a deep-branching marine Gamma Proteobacterium Woeseia oceani type strain XK5.</title>
        <authorList>
            <person name="Mu D."/>
            <person name="Du Z."/>
        </authorList>
    </citation>
    <scope>NUCLEOTIDE SEQUENCE [LARGE SCALE GENOMIC DNA]</scope>
    <source>
        <strain evidence="8 9">XK5</strain>
    </source>
</reference>
<dbReference type="Gene3D" id="3.40.630.10">
    <property type="entry name" value="Zn peptidases"/>
    <property type="match status" value="1"/>
</dbReference>
<dbReference type="RefSeq" id="WP_068613375.1">
    <property type="nucleotide sequence ID" value="NZ_CP016268.1"/>
</dbReference>
<sequence length="581" mass="63093">MSWNSILQRAGLRAVACALLLSSCTLAFADMDKSVADTFSVELSGGSYAGFDEFLQAAETLDVGKGVDIKTLRNGYRDEQGLTASQRNTLYRLLGIYARLKYGDEAMQMLAELVAIPTFEVESLPQTENPEFQRFAKALENIAKDFGLAFRNVGGQVYEVTLGEPRGELIGLHAHADVVPVNPDLWVLDDGTRLDPFKVTRIGNRMYGRGTQDDKNGIVVTLYAMRIVQDEQLPLLHHFRLLVDTREETGGDAIPWYFESNPVPDYNIALDGDYPVVIAEKGYGVVMASFPARATTPEGAAVVEVTGGLATNQIPAQSTAWIRTAAPEVLVTTLKPLGDSFAAEHGGNFSVGASVDSRGVRLDVIGVSAHSSDPGSGINPVSRMFALLDKLRSEGVLEANHYTDAARYATENWGLDYLGTRAGIAYSDPFMGPLTAAQTFVSSEDDQLRTAVNLRLPIGRQPGELVSDLQGRLETWAASNDIDVEFQTGARDPMYRNPEGAWVNALLDVAVENLNIPREFGSSAGGTSIHDLPNGVQFGLSRSDEKYTGHNAGEFKTVDQFLLDLSIVTEMIARLGGMREL</sequence>
<dbReference type="Pfam" id="PF07687">
    <property type="entry name" value="M20_dimer"/>
    <property type="match status" value="1"/>
</dbReference>
<dbReference type="GO" id="GO:0046872">
    <property type="term" value="F:metal ion binding"/>
    <property type="evidence" value="ECO:0007669"/>
    <property type="project" value="UniProtKB-KW"/>
</dbReference>
<dbReference type="SUPFAM" id="SSF53187">
    <property type="entry name" value="Zn-dependent exopeptidases"/>
    <property type="match status" value="1"/>
</dbReference>
<comment type="cofactor">
    <cofactor evidence="1">
        <name>Zn(2+)</name>
        <dbReference type="ChEBI" id="CHEBI:29105"/>
    </cofactor>
</comment>
<accession>A0A193LDE4</accession>
<keyword evidence="6" id="KW-0732">Signal</keyword>
<name>A0A193LDE4_9GAMM</name>
<evidence type="ECO:0000256" key="1">
    <source>
        <dbReference type="ARBA" id="ARBA00001947"/>
    </source>
</evidence>
<dbReference type="SUPFAM" id="SSF55031">
    <property type="entry name" value="Bacterial exopeptidase dimerisation domain"/>
    <property type="match status" value="1"/>
</dbReference>
<dbReference type="EMBL" id="CP016268">
    <property type="protein sequence ID" value="ANO50550.1"/>
    <property type="molecule type" value="Genomic_DNA"/>
</dbReference>
<dbReference type="NCBIfam" id="NF004809">
    <property type="entry name" value="PRK06156.1"/>
    <property type="match status" value="1"/>
</dbReference>
<keyword evidence="9" id="KW-1185">Reference proteome</keyword>
<evidence type="ECO:0000313" key="9">
    <source>
        <dbReference type="Proteomes" id="UP000092695"/>
    </source>
</evidence>
<dbReference type="Pfam" id="PF01546">
    <property type="entry name" value="Peptidase_M20"/>
    <property type="match status" value="1"/>
</dbReference>
<keyword evidence="2" id="KW-0479">Metal-binding</keyword>
<keyword evidence="4" id="KW-0862">Zinc</keyword>
<dbReference type="InterPro" id="IPR002933">
    <property type="entry name" value="Peptidase_M20"/>
</dbReference>
<evidence type="ECO:0000256" key="4">
    <source>
        <dbReference type="ARBA" id="ARBA00022833"/>
    </source>
</evidence>
<evidence type="ECO:0000256" key="5">
    <source>
        <dbReference type="ARBA" id="ARBA00023285"/>
    </source>
</evidence>
<dbReference type="AlphaFoldDB" id="A0A193LDE4"/>
<dbReference type="InterPro" id="IPR050072">
    <property type="entry name" value="Peptidase_M20A"/>
</dbReference>
<dbReference type="GO" id="GO:0006526">
    <property type="term" value="P:L-arginine biosynthetic process"/>
    <property type="evidence" value="ECO:0007669"/>
    <property type="project" value="TreeGrafter"/>
</dbReference>
<evidence type="ECO:0000256" key="3">
    <source>
        <dbReference type="ARBA" id="ARBA00022801"/>
    </source>
</evidence>
<dbReference type="PROSITE" id="PS00758">
    <property type="entry name" value="ARGE_DAPE_CPG2_1"/>
    <property type="match status" value="1"/>
</dbReference>
<dbReference type="OrthoDB" id="3665926at2"/>
<dbReference type="Gene3D" id="3.30.70.360">
    <property type="match status" value="2"/>
</dbReference>
<dbReference type="PANTHER" id="PTHR43808">
    <property type="entry name" value="ACETYLORNITHINE DEACETYLASE"/>
    <property type="match status" value="1"/>
</dbReference>
<dbReference type="Proteomes" id="UP000092695">
    <property type="component" value="Chromosome"/>
</dbReference>
<dbReference type="InterPro" id="IPR011650">
    <property type="entry name" value="Peptidase_M20_dimer"/>
</dbReference>
<dbReference type="KEGG" id="woc:BA177_04360"/>
<evidence type="ECO:0000313" key="8">
    <source>
        <dbReference type="EMBL" id="ANO50550.1"/>
    </source>
</evidence>
<keyword evidence="5" id="KW-0170">Cobalt</keyword>